<sequence length="172" mass="17319">MPQPVKTVTAGKVTTLCYCGDADNSVIMWGAVQAVGPDVEAPPVKSDEAAGHTKNGDHGEDELPAAGSSSVMAKLGGGGGTASVLIPGQGEVTAMSIGEAHGAVVKGDTLYGFGYNSENQAVAASSKSSFVPPTPVDIEEMRKGPDDLNFTKVSDLACGGSMSLAVANYSTQ</sequence>
<dbReference type="Gene3D" id="2.130.10.30">
    <property type="entry name" value="Regulator of chromosome condensation 1/beta-lactamase-inhibitor protein II"/>
    <property type="match status" value="1"/>
</dbReference>
<proteinExistence type="predicted"/>
<evidence type="ECO:0000313" key="2">
    <source>
        <dbReference type="EMBL" id="KAF4731149.1"/>
    </source>
</evidence>
<dbReference type="AlphaFoldDB" id="A0A7J6SDZ2"/>
<dbReference type="Proteomes" id="UP000553632">
    <property type="component" value="Unassembled WGS sequence"/>
</dbReference>
<dbReference type="SUPFAM" id="SSF50985">
    <property type="entry name" value="RCC1/BLIP-II"/>
    <property type="match status" value="1"/>
</dbReference>
<feature type="region of interest" description="Disordered" evidence="1">
    <location>
        <begin position="38"/>
        <end position="65"/>
    </location>
</feature>
<dbReference type="InterPro" id="IPR009091">
    <property type="entry name" value="RCC1/BLIP-II"/>
</dbReference>
<gene>
    <name evidence="2" type="ORF">FOZ63_012930</name>
</gene>
<feature type="compositionally biased region" description="Basic and acidic residues" evidence="1">
    <location>
        <begin position="45"/>
        <end position="58"/>
    </location>
</feature>
<protein>
    <recommendedName>
        <fullName evidence="4">Regulator of chromosome condensation</fullName>
    </recommendedName>
</protein>
<comment type="caution">
    <text evidence="2">The sequence shown here is derived from an EMBL/GenBank/DDBJ whole genome shotgun (WGS) entry which is preliminary data.</text>
</comment>
<evidence type="ECO:0000313" key="3">
    <source>
        <dbReference type="Proteomes" id="UP000553632"/>
    </source>
</evidence>
<evidence type="ECO:0000256" key="1">
    <source>
        <dbReference type="SAM" id="MobiDB-lite"/>
    </source>
</evidence>
<evidence type="ECO:0008006" key="4">
    <source>
        <dbReference type="Google" id="ProtNLM"/>
    </source>
</evidence>
<name>A0A7J6SDZ2_PEROL</name>
<organism evidence="2 3">
    <name type="scientific">Perkinsus olseni</name>
    <name type="common">Perkinsus atlanticus</name>
    <dbReference type="NCBI Taxonomy" id="32597"/>
    <lineage>
        <taxon>Eukaryota</taxon>
        <taxon>Sar</taxon>
        <taxon>Alveolata</taxon>
        <taxon>Perkinsozoa</taxon>
        <taxon>Perkinsea</taxon>
        <taxon>Perkinsida</taxon>
        <taxon>Perkinsidae</taxon>
        <taxon>Perkinsus</taxon>
    </lineage>
</organism>
<accession>A0A7J6SDZ2</accession>
<reference evidence="2 3" key="1">
    <citation type="submission" date="2020-04" db="EMBL/GenBank/DDBJ databases">
        <title>Perkinsus olseni comparative genomics.</title>
        <authorList>
            <person name="Bogema D.R."/>
        </authorList>
    </citation>
    <scope>NUCLEOTIDE SEQUENCE [LARGE SCALE GENOMIC DNA]</scope>
    <source>
        <strain evidence="2 3">ATCC PRA-207</strain>
    </source>
</reference>
<keyword evidence="3" id="KW-1185">Reference proteome</keyword>
<dbReference type="EMBL" id="JABANO010018864">
    <property type="protein sequence ID" value="KAF4731149.1"/>
    <property type="molecule type" value="Genomic_DNA"/>
</dbReference>